<reference evidence="1" key="1">
    <citation type="submission" date="2016-12" db="EMBL/GenBank/DDBJ databases">
        <title>The genomes of Aspergillus section Nigri reveals drivers in fungal speciation.</title>
        <authorList>
            <consortium name="DOE Joint Genome Institute"/>
            <person name="Vesth T.C."/>
            <person name="Nybo J."/>
            <person name="Theobald S."/>
            <person name="Brandl J."/>
            <person name="Frisvad J.C."/>
            <person name="Nielsen K.F."/>
            <person name="Lyhne E.K."/>
            <person name="Kogle M.E."/>
            <person name="Kuo A."/>
            <person name="Riley R."/>
            <person name="Clum A."/>
            <person name="Nolan M."/>
            <person name="Lipzen A."/>
            <person name="Salamov A."/>
            <person name="Henrissat B."/>
            <person name="Wiebenga A."/>
            <person name="De Vries R.P."/>
            <person name="Grigoriev I.V."/>
            <person name="Mortensen U.H."/>
            <person name="Andersen M.R."/>
            <person name="Baker S.E."/>
        </authorList>
    </citation>
    <scope>NUCLEOTIDE SEQUENCE [LARGE SCALE GENOMIC DNA]</scope>
    <source>
        <strain evidence="1">CBS 113365</strain>
    </source>
</reference>
<evidence type="ECO:0000313" key="2">
    <source>
        <dbReference type="Proteomes" id="UP000248405"/>
    </source>
</evidence>
<gene>
    <name evidence="1" type="ORF">BO88DRAFT_189983</name>
</gene>
<name>A0A319AUC9_ASPVC</name>
<accession>A0A319AUC9</accession>
<dbReference type="AlphaFoldDB" id="A0A319AUC9"/>
<dbReference type="GeneID" id="37206399"/>
<protein>
    <submittedName>
        <fullName evidence="1">Uncharacterized protein</fullName>
    </submittedName>
</protein>
<organism evidence="1 2">
    <name type="scientific">Aspergillus vadensis (strain CBS 113365 / IMI 142717 / IBT 24658)</name>
    <dbReference type="NCBI Taxonomy" id="1448311"/>
    <lineage>
        <taxon>Eukaryota</taxon>
        <taxon>Fungi</taxon>
        <taxon>Dikarya</taxon>
        <taxon>Ascomycota</taxon>
        <taxon>Pezizomycotina</taxon>
        <taxon>Eurotiomycetes</taxon>
        <taxon>Eurotiomycetidae</taxon>
        <taxon>Eurotiales</taxon>
        <taxon>Aspergillaceae</taxon>
        <taxon>Aspergillus</taxon>
        <taxon>Aspergillus subgen. Circumdati</taxon>
    </lineage>
</organism>
<sequence length="140" mass="15248">MPRSLGTSLGLIGSGQEPHSLSLAASSTLCKNATYISDPNASRVHPAPNHAEADVRRAYHADRDCDSGDSAKKQTVLCLPGCHHARAKLSGMDDAPLDGRSRYALKEYSESFDDYRLLKRRLSTLTHSPPSDKATWPVNM</sequence>
<dbReference type="EMBL" id="KZ821647">
    <property type="protein sequence ID" value="PYH63947.1"/>
    <property type="molecule type" value="Genomic_DNA"/>
</dbReference>
<keyword evidence="2" id="KW-1185">Reference proteome</keyword>
<evidence type="ECO:0000313" key="1">
    <source>
        <dbReference type="EMBL" id="PYH63947.1"/>
    </source>
</evidence>
<proteinExistence type="predicted"/>
<dbReference type="Proteomes" id="UP000248405">
    <property type="component" value="Unassembled WGS sequence"/>
</dbReference>
<dbReference type="RefSeq" id="XP_025557741.1">
    <property type="nucleotide sequence ID" value="XM_025701807.1"/>
</dbReference>